<evidence type="ECO:0000259" key="1">
    <source>
        <dbReference type="Pfam" id="PF07727"/>
    </source>
</evidence>
<evidence type="ECO:0000313" key="3">
    <source>
        <dbReference type="Proteomes" id="UP001151760"/>
    </source>
</evidence>
<dbReference type="InterPro" id="IPR043502">
    <property type="entry name" value="DNA/RNA_pol_sf"/>
</dbReference>
<dbReference type="Gene3D" id="2.40.70.10">
    <property type="entry name" value="Acid Proteases"/>
    <property type="match status" value="1"/>
</dbReference>
<dbReference type="PANTHER" id="PTHR11439">
    <property type="entry name" value="GAG-POL-RELATED RETROTRANSPOSON"/>
    <property type="match status" value="1"/>
</dbReference>
<organism evidence="2 3">
    <name type="scientific">Tanacetum coccineum</name>
    <dbReference type="NCBI Taxonomy" id="301880"/>
    <lineage>
        <taxon>Eukaryota</taxon>
        <taxon>Viridiplantae</taxon>
        <taxon>Streptophyta</taxon>
        <taxon>Embryophyta</taxon>
        <taxon>Tracheophyta</taxon>
        <taxon>Spermatophyta</taxon>
        <taxon>Magnoliopsida</taxon>
        <taxon>eudicotyledons</taxon>
        <taxon>Gunneridae</taxon>
        <taxon>Pentapetalae</taxon>
        <taxon>asterids</taxon>
        <taxon>campanulids</taxon>
        <taxon>Asterales</taxon>
        <taxon>Asteraceae</taxon>
        <taxon>Asteroideae</taxon>
        <taxon>Anthemideae</taxon>
        <taxon>Anthemidinae</taxon>
        <taxon>Tanacetum</taxon>
    </lineage>
</organism>
<dbReference type="InterPro" id="IPR013103">
    <property type="entry name" value="RVT_2"/>
</dbReference>
<reference evidence="2" key="2">
    <citation type="submission" date="2022-01" db="EMBL/GenBank/DDBJ databases">
        <authorList>
            <person name="Yamashiro T."/>
            <person name="Shiraishi A."/>
            <person name="Satake H."/>
            <person name="Nakayama K."/>
        </authorList>
    </citation>
    <scope>NUCLEOTIDE SEQUENCE</scope>
</reference>
<dbReference type="CDD" id="cd00303">
    <property type="entry name" value="retropepsin_like"/>
    <property type="match status" value="1"/>
</dbReference>
<sequence>MAFSRHKYMLIDTLNRFIRSLVANGSTQLTGIDVDETFSPVVKPATIRTVLSLALSRHWPVHQLDVKNAFLHGSLSETVYMQQPPGFRDSQHLDHVCLLQRLSIWTYGKAPLGMKYASELLERAGMLTCNPCRTTVDTDSKLFADGDPVSDPTLYRSLAGALQYLTFTRPDISLCCAEGYVSTCLILRALFLCSQSGSCGICVSSKRQVIISRSSAEAEYWGVANAVAETCWLRNLLRELHTPLSTATLVYCGEAGIHPHGLALGKWNSRSVMVVEHPYCGDKYEPGYLCKTGTLKVLEADEDVEDPLTTDLTDLESDREETAEINLHAILGKPHPTTMKVHDVLVNELKLATQPLAPFGVQIGNGDVIRCGQICKNLLVQISDLKITQDFHPFSLGGADLVLGIQWLATLNTVQANWKELFMIFSIDGKRYKLEGIVTGPQKSSSF</sequence>
<accession>A0ABQ4ZJB3</accession>
<dbReference type="SUPFAM" id="SSF56672">
    <property type="entry name" value="DNA/RNA polymerases"/>
    <property type="match status" value="1"/>
</dbReference>
<proteinExistence type="predicted"/>
<evidence type="ECO:0000313" key="2">
    <source>
        <dbReference type="EMBL" id="GJS89110.1"/>
    </source>
</evidence>
<keyword evidence="3" id="KW-1185">Reference proteome</keyword>
<dbReference type="InterPro" id="IPR021109">
    <property type="entry name" value="Peptidase_aspartic_dom_sf"/>
</dbReference>
<feature type="domain" description="Reverse transcriptase Ty1/copia-type" evidence="1">
    <location>
        <begin position="17"/>
        <end position="105"/>
    </location>
</feature>
<dbReference type="Pfam" id="PF07727">
    <property type="entry name" value="RVT_2"/>
    <property type="match status" value="1"/>
</dbReference>
<reference evidence="2" key="1">
    <citation type="journal article" date="2022" name="Int. J. Mol. Sci.">
        <title>Draft Genome of Tanacetum Coccineum: Genomic Comparison of Closely Related Tanacetum-Family Plants.</title>
        <authorList>
            <person name="Yamashiro T."/>
            <person name="Shiraishi A."/>
            <person name="Nakayama K."/>
            <person name="Satake H."/>
        </authorList>
    </citation>
    <scope>NUCLEOTIDE SEQUENCE</scope>
</reference>
<dbReference type="Proteomes" id="UP001151760">
    <property type="component" value="Unassembled WGS sequence"/>
</dbReference>
<comment type="caution">
    <text evidence="2">The sequence shown here is derived from an EMBL/GenBank/DDBJ whole genome shotgun (WGS) entry which is preliminary data.</text>
</comment>
<dbReference type="EMBL" id="BQNB010011325">
    <property type="protein sequence ID" value="GJS89110.1"/>
    <property type="molecule type" value="Genomic_DNA"/>
</dbReference>
<gene>
    <name evidence="2" type="ORF">Tco_0771746</name>
</gene>
<name>A0ABQ4ZJB3_9ASTR</name>
<dbReference type="PANTHER" id="PTHR11439:SF524">
    <property type="entry name" value="RNA-DIRECTED DNA POLYMERASE, PROTEIN KINASE RLK-PELLE-DLSV FAMILY"/>
    <property type="match status" value="1"/>
</dbReference>
<protein>
    <submittedName>
        <fullName evidence="2">Ribonuclease H-like domain-containing protein</fullName>
    </submittedName>
</protein>